<sequence>MTLEDRPYIIAEIGCNHKGEIAIAKEMIQIAATYCKVDAVKFQKRNPKELLTGDEYGAPHHNSFKNYEELKTLIESFEINYSTSMDKLFIFLNEYILISSQNSSRACSNFIESIAWVN</sequence>
<dbReference type="InterPro" id="IPR013785">
    <property type="entry name" value="Aldolase_TIM"/>
</dbReference>
<name>A0ABU3HAZ9_9BACL</name>
<dbReference type="Proteomes" id="UP001248709">
    <property type="component" value="Unassembled WGS sequence"/>
</dbReference>
<dbReference type="Gene3D" id="3.20.20.70">
    <property type="entry name" value="Aldolase class I"/>
    <property type="match status" value="1"/>
</dbReference>
<reference evidence="2 3" key="1">
    <citation type="submission" date="2023-07" db="EMBL/GenBank/DDBJ databases">
        <title>Genomic Encyclopedia of Type Strains, Phase IV (KMG-IV): sequencing the most valuable type-strain genomes for metagenomic binning, comparative biology and taxonomic classification.</title>
        <authorList>
            <person name="Goeker M."/>
        </authorList>
    </citation>
    <scope>NUCLEOTIDE SEQUENCE [LARGE SCALE GENOMIC DNA]</scope>
    <source>
        <strain evidence="2 3">T98</strain>
    </source>
</reference>
<evidence type="ECO:0000259" key="1">
    <source>
        <dbReference type="Pfam" id="PF03102"/>
    </source>
</evidence>
<organism evidence="2 3">
    <name type="scientific">Paenibacillus forsythiae</name>
    <dbReference type="NCBI Taxonomy" id="365616"/>
    <lineage>
        <taxon>Bacteria</taxon>
        <taxon>Bacillati</taxon>
        <taxon>Bacillota</taxon>
        <taxon>Bacilli</taxon>
        <taxon>Bacillales</taxon>
        <taxon>Paenibacillaceae</taxon>
        <taxon>Paenibacillus</taxon>
    </lineage>
</organism>
<evidence type="ECO:0000313" key="3">
    <source>
        <dbReference type="Proteomes" id="UP001248709"/>
    </source>
</evidence>
<dbReference type="Pfam" id="PF03102">
    <property type="entry name" value="NeuB"/>
    <property type="match status" value="1"/>
</dbReference>
<gene>
    <name evidence="2" type="ORF">J2Z22_003592</name>
</gene>
<dbReference type="RefSeq" id="WP_025701323.1">
    <property type="nucleotide sequence ID" value="NZ_JAUSUY010000016.1"/>
</dbReference>
<feature type="domain" description="PseI/NeuA/B-like" evidence="1">
    <location>
        <begin position="27"/>
        <end position="82"/>
    </location>
</feature>
<dbReference type="PANTHER" id="PTHR42966:SF1">
    <property type="entry name" value="SIALIC ACID SYNTHASE"/>
    <property type="match status" value="1"/>
</dbReference>
<proteinExistence type="predicted"/>
<dbReference type="SUPFAM" id="SSF51569">
    <property type="entry name" value="Aldolase"/>
    <property type="match status" value="1"/>
</dbReference>
<keyword evidence="3" id="KW-1185">Reference proteome</keyword>
<dbReference type="PANTHER" id="PTHR42966">
    <property type="entry name" value="N-ACETYLNEURAMINATE SYNTHASE"/>
    <property type="match status" value="1"/>
</dbReference>
<comment type="caution">
    <text evidence="2">The sequence shown here is derived from an EMBL/GenBank/DDBJ whole genome shotgun (WGS) entry which is preliminary data.</text>
</comment>
<dbReference type="InterPro" id="IPR013132">
    <property type="entry name" value="PseI/NeuA/B-like_N"/>
</dbReference>
<accession>A0ABU3HAZ9</accession>
<evidence type="ECO:0000313" key="2">
    <source>
        <dbReference type="EMBL" id="MDT3428002.1"/>
    </source>
</evidence>
<dbReference type="InterPro" id="IPR051690">
    <property type="entry name" value="PseI-like"/>
</dbReference>
<protein>
    <submittedName>
        <fullName evidence="2">Sialic acid synthase SpsE</fullName>
    </submittedName>
</protein>
<dbReference type="EMBL" id="JAUSUY010000016">
    <property type="protein sequence ID" value="MDT3428002.1"/>
    <property type="molecule type" value="Genomic_DNA"/>
</dbReference>